<dbReference type="Pfam" id="PF00069">
    <property type="entry name" value="Pkinase"/>
    <property type="match status" value="1"/>
</dbReference>
<dbReference type="PROSITE" id="PS00108">
    <property type="entry name" value="PROTEIN_KINASE_ST"/>
    <property type="match status" value="1"/>
</dbReference>
<feature type="region of interest" description="Disordered" evidence="13">
    <location>
        <begin position="1"/>
        <end position="96"/>
    </location>
</feature>
<dbReference type="PROSITE" id="PS50011">
    <property type="entry name" value="PROTEIN_KINASE_DOM"/>
    <property type="match status" value="1"/>
</dbReference>
<dbReference type="SMART" id="SM00220">
    <property type="entry name" value="S_TKc"/>
    <property type="match status" value="1"/>
</dbReference>
<dbReference type="InterPro" id="IPR050108">
    <property type="entry name" value="CDK"/>
</dbReference>
<gene>
    <name evidence="15" type="ORF">SEMRO_936_G222120.1</name>
</gene>
<evidence type="ECO:0000256" key="8">
    <source>
        <dbReference type="ARBA" id="ARBA00039612"/>
    </source>
</evidence>
<dbReference type="SUPFAM" id="SSF56112">
    <property type="entry name" value="Protein kinase-like (PK-like)"/>
    <property type="match status" value="1"/>
</dbReference>
<feature type="compositionally biased region" description="Pro residues" evidence="13">
    <location>
        <begin position="1"/>
        <end position="13"/>
    </location>
</feature>
<keyword evidence="4 11" id="KW-0547">Nucleotide-binding</keyword>
<dbReference type="GO" id="GO:0008353">
    <property type="term" value="F:RNA polymerase II CTD heptapeptide repeat kinase activity"/>
    <property type="evidence" value="ECO:0007669"/>
    <property type="project" value="TreeGrafter"/>
</dbReference>
<evidence type="ECO:0000313" key="16">
    <source>
        <dbReference type="Proteomes" id="UP001153069"/>
    </source>
</evidence>
<evidence type="ECO:0000256" key="6">
    <source>
        <dbReference type="ARBA" id="ARBA00022840"/>
    </source>
</evidence>
<dbReference type="InterPro" id="IPR000719">
    <property type="entry name" value="Prot_kinase_dom"/>
</dbReference>
<evidence type="ECO:0000256" key="3">
    <source>
        <dbReference type="ARBA" id="ARBA00022679"/>
    </source>
</evidence>
<dbReference type="PROSITE" id="PS00107">
    <property type="entry name" value="PROTEIN_KINASE_ATP"/>
    <property type="match status" value="1"/>
</dbReference>
<evidence type="ECO:0000256" key="7">
    <source>
        <dbReference type="ARBA" id="ARBA00038543"/>
    </source>
</evidence>
<evidence type="ECO:0000256" key="10">
    <source>
        <dbReference type="ARBA" id="ARBA00042858"/>
    </source>
</evidence>
<dbReference type="OrthoDB" id="28397at2759"/>
<evidence type="ECO:0000256" key="11">
    <source>
        <dbReference type="PROSITE-ProRule" id="PRU10141"/>
    </source>
</evidence>
<feature type="binding site" evidence="11">
    <location>
        <position position="149"/>
    </location>
    <ligand>
        <name>ATP</name>
        <dbReference type="ChEBI" id="CHEBI:30616"/>
    </ligand>
</feature>
<keyword evidence="16" id="KW-1185">Reference proteome</keyword>
<accession>A0A9N8EG02</accession>
<dbReference type="GO" id="GO:0005634">
    <property type="term" value="C:nucleus"/>
    <property type="evidence" value="ECO:0007669"/>
    <property type="project" value="TreeGrafter"/>
</dbReference>
<dbReference type="InterPro" id="IPR008271">
    <property type="entry name" value="Ser/Thr_kinase_AS"/>
</dbReference>
<feature type="compositionally biased region" description="Polar residues" evidence="13">
    <location>
        <begin position="443"/>
        <end position="455"/>
    </location>
</feature>
<dbReference type="Proteomes" id="UP001153069">
    <property type="component" value="Unassembled WGS sequence"/>
</dbReference>
<name>A0A9N8EG02_9STRA</name>
<feature type="compositionally biased region" description="Basic residues" evidence="13">
    <location>
        <begin position="471"/>
        <end position="483"/>
    </location>
</feature>
<dbReference type="InterPro" id="IPR017441">
    <property type="entry name" value="Protein_kinase_ATP_BS"/>
</dbReference>
<dbReference type="GO" id="GO:0000307">
    <property type="term" value="C:cyclin-dependent protein kinase holoenzyme complex"/>
    <property type="evidence" value="ECO:0007669"/>
    <property type="project" value="TreeGrafter"/>
</dbReference>
<keyword evidence="5 15" id="KW-0418">Kinase</keyword>
<reference evidence="15" key="1">
    <citation type="submission" date="2020-06" db="EMBL/GenBank/DDBJ databases">
        <authorList>
            <consortium name="Plant Systems Biology data submission"/>
        </authorList>
    </citation>
    <scope>NUCLEOTIDE SEQUENCE</scope>
    <source>
        <strain evidence="15">D6</strain>
    </source>
</reference>
<feature type="region of interest" description="Disordered" evidence="13">
    <location>
        <begin position="440"/>
        <end position="483"/>
    </location>
</feature>
<sequence length="483" mass="55371">MPPKPTMAPPPPPPRRKQPPPPAPRKRMPPPPPPSRTMPVALVSPLRTDENNHRPRPPPSFMSPVRRTPGPVPVTPLRHEVQSPNRTPPRGQKRPFEEVRPIPYHKRFRCCRSVREVYDFSSESKIGQGTFGSVFKATHKQTGRPWALKLINPPHEPNSEEGISITALREVKLLSKLRHPNVVFLKEVVDSLENRDGNGKGAIPQRFFLVLEHCDYDLAGIVGTPEIQYSWNHIHSWSCQLLKGLQFIHNSKVLHRDIKSANLLINKRGELKIADFGLAVPVAEPQKRLTHMVQSLWYRAPELLLHCYQYTAKIDTWSVGCILAELVCRKPLFRGTSEDHQLQLILSTLPVASWAGAEKECRRKVPAVHNHMSLRQRLRSPRSQGYVERLLPLITNLLQVNPAQRWSATQAVQADLFRHAPRELRMDFGVETAHEWGCRRQRQNNNEMPAQQQQKTDQKETGYVNRLLSNWKHKKPQGKTNKR</sequence>
<evidence type="ECO:0000313" key="15">
    <source>
        <dbReference type="EMBL" id="CAB9518459.1"/>
    </source>
</evidence>
<evidence type="ECO:0000256" key="2">
    <source>
        <dbReference type="ARBA" id="ARBA00022527"/>
    </source>
</evidence>
<evidence type="ECO:0000256" key="12">
    <source>
        <dbReference type="RuleBase" id="RU000304"/>
    </source>
</evidence>
<proteinExistence type="inferred from homology"/>
<feature type="compositionally biased region" description="Basic residues" evidence="13">
    <location>
        <begin position="14"/>
        <end position="28"/>
    </location>
</feature>
<keyword evidence="3" id="KW-0808">Transferase</keyword>
<evidence type="ECO:0000256" key="4">
    <source>
        <dbReference type="ARBA" id="ARBA00022741"/>
    </source>
</evidence>
<dbReference type="InterPro" id="IPR011009">
    <property type="entry name" value="Kinase-like_dom_sf"/>
</dbReference>
<organism evidence="15 16">
    <name type="scientific">Seminavis robusta</name>
    <dbReference type="NCBI Taxonomy" id="568900"/>
    <lineage>
        <taxon>Eukaryota</taxon>
        <taxon>Sar</taxon>
        <taxon>Stramenopiles</taxon>
        <taxon>Ochrophyta</taxon>
        <taxon>Bacillariophyta</taxon>
        <taxon>Bacillariophyceae</taxon>
        <taxon>Bacillariophycidae</taxon>
        <taxon>Naviculales</taxon>
        <taxon>Naviculaceae</taxon>
        <taxon>Seminavis</taxon>
    </lineage>
</organism>
<dbReference type="GO" id="GO:0032968">
    <property type="term" value="P:positive regulation of transcription elongation by RNA polymerase II"/>
    <property type="evidence" value="ECO:0007669"/>
    <property type="project" value="TreeGrafter"/>
</dbReference>
<comment type="similarity">
    <text evidence="1">Belongs to the protein kinase superfamily. CMGC Ser/Thr protein kinase family. CDC2/CDKX subfamily.</text>
</comment>
<dbReference type="GO" id="GO:0005524">
    <property type="term" value="F:ATP binding"/>
    <property type="evidence" value="ECO:0007669"/>
    <property type="project" value="UniProtKB-UniRule"/>
</dbReference>
<protein>
    <recommendedName>
        <fullName evidence="8">Cyclin-dependent kinase 2 homolog</fullName>
    </recommendedName>
    <alternativeName>
        <fullName evidence="9">Cell division control protein 2 homolog</fullName>
    </alternativeName>
    <alternativeName>
        <fullName evidence="10">cdc2-related kinase 2</fullName>
    </alternativeName>
</protein>
<dbReference type="AlphaFoldDB" id="A0A9N8EG02"/>
<evidence type="ECO:0000256" key="1">
    <source>
        <dbReference type="ARBA" id="ARBA00006485"/>
    </source>
</evidence>
<comment type="subunit">
    <text evidence="7">May form a complex composed of at least the catalytic subunit CRK2 and a cyclin.</text>
</comment>
<dbReference type="FunFam" id="1.10.510.10:FF:000624">
    <property type="entry name" value="Mitogen-activated protein kinase"/>
    <property type="match status" value="1"/>
</dbReference>
<evidence type="ECO:0000259" key="14">
    <source>
        <dbReference type="PROSITE" id="PS50011"/>
    </source>
</evidence>
<dbReference type="PANTHER" id="PTHR24056">
    <property type="entry name" value="CELL DIVISION PROTEIN KINASE"/>
    <property type="match status" value="1"/>
</dbReference>
<evidence type="ECO:0000256" key="9">
    <source>
        <dbReference type="ARBA" id="ARBA00041902"/>
    </source>
</evidence>
<dbReference type="Gene3D" id="3.30.200.20">
    <property type="entry name" value="Phosphorylase Kinase, domain 1"/>
    <property type="match status" value="1"/>
</dbReference>
<evidence type="ECO:0000256" key="5">
    <source>
        <dbReference type="ARBA" id="ARBA00022777"/>
    </source>
</evidence>
<dbReference type="PANTHER" id="PTHR24056:SF546">
    <property type="entry name" value="CYCLIN-DEPENDENT KINASE 12"/>
    <property type="match status" value="1"/>
</dbReference>
<evidence type="ECO:0000256" key="13">
    <source>
        <dbReference type="SAM" id="MobiDB-lite"/>
    </source>
</evidence>
<keyword evidence="2 12" id="KW-0723">Serine/threonine-protein kinase</keyword>
<dbReference type="EMBL" id="CAICTM010000934">
    <property type="protein sequence ID" value="CAB9518459.1"/>
    <property type="molecule type" value="Genomic_DNA"/>
</dbReference>
<dbReference type="Gene3D" id="1.10.510.10">
    <property type="entry name" value="Transferase(Phosphotransferase) domain 1"/>
    <property type="match status" value="1"/>
</dbReference>
<feature type="domain" description="Protein kinase" evidence="14">
    <location>
        <begin position="120"/>
        <end position="417"/>
    </location>
</feature>
<keyword evidence="6 11" id="KW-0067">ATP-binding</keyword>
<comment type="caution">
    <text evidence="15">The sequence shown here is derived from an EMBL/GenBank/DDBJ whole genome shotgun (WGS) entry which is preliminary data.</text>
</comment>